<feature type="region of interest" description="Disordered" evidence="1">
    <location>
        <begin position="60"/>
        <end position="96"/>
    </location>
</feature>
<name>A0A9W7LBG6_9STRA</name>
<keyword evidence="4" id="KW-1185">Reference proteome</keyword>
<dbReference type="EMBL" id="BRYA01001530">
    <property type="protein sequence ID" value="GMI45025.1"/>
    <property type="molecule type" value="Genomic_DNA"/>
</dbReference>
<feature type="domain" description="Protein ENHANCED DISEASE RESISTANCE 2 C-terminal" evidence="2">
    <location>
        <begin position="134"/>
        <end position="259"/>
    </location>
</feature>
<evidence type="ECO:0000256" key="1">
    <source>
        <dbReference type="SAM" id="MobiDB-lite"/>
    </source>
</evidence>
<organism evidence="3 4">
    <name type="scientific">Triparma columacea</name>
    <dbReference type="NCBI Taxonomy" id="722753"/>
    <lineage>
        <taxon>Eukaryota</taxon>
        <taxon>Sar</taxon>
        <taxon>Stramenopiles</taxon>
        <taxon>Ochrophyta</taxon>
        <taxon>Bolidophyceae</taxon>
        <taxon>Parmales</taxon>
        <taxon>Triparmaceae</taxon>
        <taxon>Triparma</taxon>
    </lineage>
</organism>
<evidence type="ECO:0000313" key="4">
    <source>
        <dbReference type="Proteomes" id="UP001165065"/>
    </source>
</evidence>
<dbReference type="OrthoDB" id="9970435at2759"/>
<evidence type="ECO:0000313" key="3">
    <source>
        <dbReference type="EMBL" id="GMI45025.1"/>
    </source>
</evidence>
<feature type="domain" description="Protein ENHANCED DISEASE RESISTANCE 2 C-terminal" evidence="2">
    <location>
        <begin position="289"/>
        <end position="351"/>
    </location>
</feature>
<gene>
    <name evidence="3" type="ORF">TrCOL_g9333</name>
</gene>
<dbReference type="Proteomes" id="UP001165065">
    <property type="component" value="Unassembled WGS sequence"/>
</dbReference>
<proteinExistence type="predicted"/>
<dbReference type="PANTHER" id="PTHR31558">
    <property type="entry name" value="CW14 PROTEIN"/>
    <property type="match status" value="1"/>
</dbReference>
<dbReference type="InterPro" id="IPR009769">
    <property type="entry name" value="EDR2_C"/>
</dbReference>
<accession>A0A9W7LBG6</accession>
<reference evidence="4" key="1">
    <citation type="journal article" date="2023" name="Commun. Biol.">
        <title>Genome analysis of Parmales, the sister group of diatoms, reveals the evolutionary specialization of diatoms from phago-mixotrophs to photoautotrophs.</title>
        <authorList>
            <person name="Ban H."/>
            <person name="Sato S."/>
            <person name="Yoshikawa S."/>
            <person name="Yamada K."/>
            <person name="Nakamura Y."/>
            <person name="Ichinomiya M."/>
            <person name="Sato N."/>
            <person name="Blanc-Mathieu R."/>
            <person name="Endo H."/>
            <person name="Kuwata A."/>
            <person name="Ogata H."/>
        </authorList>
    </citation>
    <scope>NUCLEOTIDE SEQUENCE [LARGE SCALE GENOMIC DNA]</scope>
</reference>
<sequence>MDENINENEFNQGNDIVLGTMSSNSHAEMTESIEATIANNNNPGNPHDVMINRRYSAIVSPSKSNAASQRRMTEPVKRSTSDEGGDSEQPEQGKGAKIIKRLSVSWGDAAAAATAAAAGVDAEDQPPASVSATQSHSKFMVRDLQYKSLKKKAPSLSPMYDIKGAVCFNTKQKVDCAVDVCKELWGSGKDEEIEEWLRNEFGLGDGQVEPKVALDDDTIPPVVVVHWQLPFSNNGLFGKKKEDGGQIAFFFEISEEFAHECNTVEEGGTGEAFEGAGKTGAIFTGTLPSGRKFLEMRCDVHGWGMMSKRGLVSVMPRIKDMTMDMGFVIEGREDDELPERLLGACRVKQLDPATSFDL</sequence>
<comment type="caution">
    <text evidence="3">The sequence shown here is derived from an EMBL/GenBank/DDBJ whole genome shotgun (WGS) entry which is preliminary data.</text>
</comment>
<dbReference type="AlphaFoldDB" id="A0A9W7LBG6"/>
<feature type="compositionally biased region" description="Polar residues" evidence="1">
    <location>
        <begin position="60"/>
        <end position="70"/>
    </location>
</feature>
<dbReference type="Pfam" id="PF07059">
    <property type="entry name" value="EDR2_C"/>
    <property type="match status" value="2"/>
</dbReference>
<evidence type="ECO:0000259" key="2">
    <source>
        <dbReference type="Pfam" id="PF07059"/>
    </source>
</evidence>
<feature type="compositionally biased region" description="Basic and acidic residues" evidence="1">
    <location>
        <begin position="71"/>
        <end position="81"/>
    </location>
</feature>
<protein>
    <recommendedName>
        <fullName evidence="2">Protein ENHANCED DISEASE RESISTANCE 2 C-terminal domain-containing protein</fullName>
    </recommendedName>
</protein>